<dbReference type="NCBIfam" id="TIGR01484">
    <property type="entry name" value="HAD-SF-IIB"/>
    <property type="match status" value="1"/>
</dbReference>
<dbReference type="GO" id="GO:0016791">
    <property type="term" value="F:phosphatase activity"/>
    <property type="evidence" value="ECO:0007669"/>
    <property type="project" value="TreeGrafter"/>
</dbReference>
<comment type="caution">
    <text evidence="1">The sequence shown here is derived from an EMBL/GenBank/DDBJ whole genome shotgun (WGS) entry which is preliminary data.</text>
</comment>
<dbReference type="InterPro" id="IPR000150">
    <property type="entry name" value="Cof"/>
</dbReference>
<dbReference type="Proteomes" id="UP000236214">
    <property type="component" value="Unassembled WGS sequence"/>
</dbReference>
<name>A0A2H6CWJ5_TETHA</name>
<dbReference type="Gene3D" id="3.40.50.1000">
    <property type="entry name" value="HAD superfamily/HAD-like"/>
    <property type="match status" value="1"/>
</dbReference>
<keyword evidence="1" id="KW-0378">Hydrolase</keyword>
<dbReference type="RefSeq" id="WP_069028752.1">
    <property type="nucleotide sequence ID" value="NZ_BDEC01000207.1"/>
</dbReference>
<proteinExistence type="predicted"/>
<sequence length="280" mass="31726">MIKAVFFDIDGTLLTNKGRIAKNTKKAISALHKKGIVCGVSTARTPKSIAHILKDLPFDLFIACNGQLVYTKEQMIYERAFESEALTEIVSYADQHFRQMILCGKNHSAGSWTMRFGQSQLLLHFMRFVPHYFPIRKMKRFLQKYSPNRRKQRYSNLAILKEPIYQCVMLSPEYENERLAAALPHCDLKRSNPYSVDLVPKGSSKLTGLKFLVEHLGIKLEETMVFGDHLNDIEIIQGAGMGVAMGNATVKTKQAADYVTTTNNQDGITAALRYFNLIKK</sequence>
<dbReference type="PANTHER" id="PTHR10000:SF25">
    <property type="entry name" value="PHOSPHATASE YKRA-RELATED"/>
    <property type="match status" value="1"/>
</dbReference>
<organism evidence="1 2">
    <name type="scientific">Tetragenococcus halophilus subsp. halophilus</name>
    <dbReference type="NCBI Taxonomy" id="1513897"/>
    <lineage>
        <taxon>Bacteria</taxon>
        <taxon>Bacillati</taxon>
        <taxon>Bacillota</taxon>
        <taxon>Bacilli</taxon>
        <taxon>Lactobacillales</taxon>
        <taxon>Enterococcaceae</taxon>
        <taxon>Tetragenococcus</taxon>
    </lineage>
</organism>
<dbReference type="InterPro" id="IPR023214">
    <property type="entry name" value="HAD_sf"/>
</dbReference>
<dbReference type="InterPro" id="IPR006379">
    <property type="entry name" value="HAD-SF_hydro_IIB"/>
</dbReference>
<protein>
    <submittedName>
        <fullName evidence="1">Putative hydrolase</fullName>
    </submittedName>
</protein>
<reference evidence="1 2" key="1">
    <citation type="submission" date="2016-05" db="EMBL/GenBank/DDBJ databases">
        <title>Whole genome sequencing of Tetragenococcus halophilus subsp. halophilus NISL 7118.</title>
        <authorList>
            <person name="Shiwa Y."/>
            <person name="Nishimura I."/>
            <person name="Yoshikawa H."/>
            <person name="Koyama Y."/>
            <person name="Oguma T."/>
        </authorList>
    </citation>
    <scope>NUCLEOTIDE SEQUENCE [LARGE SCALE GENOMIC DNA]</scope>
    <source>
        <strain evidence="1 2">NISL 7118</strain>
    </source>
</reference>
<dbReference type="Pfam" id="PF08282">
    <property type="entry name" value="Hydrolase_3"/>
    <property type="match status" value="1"/>
</dbReference>
<dbReference type="SUPFAM" id="SSF56784">
    <property type="entry name" value="HAD-like"/>
    <property type="match status" value="1"/>
</dbReference>
<dbReference type="NCBIfam" id="TIGR00099">
    <property type="entry name" value="Cof-subfamily"/>
    <property type="match status" value="1"/>
</dbReference>
<keyword evidence="2" id="KW-1185">Reference proteome</keyword>
<dbReference type="SFLD" id="SFLDS00003">
    <property type="entry name" value="Haloacid_Dehalogenase"/>
    <property type="match status" value="1"/>
</dbReference>
<dbReference type="EMBL" id="BDEC01000207">
    <property type="protein sequence ID" value="GBD69366.1"/>
    <property type="molecule type" value="Genomic_DNA"/>
</dbReference>
<dbReference type="InterPro" id="IPR036412">
    <property type="entry name" value="HAD-like_sf"/>
</dbReference>
<gene>
    <name evidence="1" type="ORF">TEHN7118_2172</name>
</gene>
<dbReference type="SFLD" id="SFLDG01140">
    <property type="entry name" value="C2.B:_Phosphomannomutase_and_P"/>
    <property type="match status" value="1"/>
</dbReference>
<evidence type="ECO:0000313" key="2">
    <source>
        <dbReference type="Proteomes" id="UP000236214"/>
    </source>
</evidence>
<dbReference type="PANTHER" id="PTHR10000">
    <property type="entry name" value="PHOSPHOSERINE PHOSPHATASE"/>
    <property type="match status" value="1"/>
</dbReference>
<dbReference type="GO" id="GO:0005829">
    <property type="term" value="C:cytosol"/>
    <property type="evidence" value="ECO:0007669"/>
    <property type="project" value="TreeGrafter"/>
</dbReference>
<dbReference type="AlphaFoldDB" id="A0A2H6CWJ5"/>
<dbReference type="GeneID" id="64053601"/>
<dbReference type="GO" id="GO:0000287">
    <property type="term" value="F:magnesium ion binding"/>
    <property type="evidence" value="ECO:0007669"/>
    <property type="project" value="TreeGrafter"/>
</dbReference>
<dbReference type="Gene3D" id="3.30.1240.10">
    <property type="match status" value="1"/>
</dbReference>
<evidence type="ECO:0000313" key="1">
    <source>
        <dbReference type="EMBL" id="GBD69366.1"/>
    </source>
</evidence>
<accession>A0A2H6CWJ5</accession>
<dbReference type="PROSITE" id="PS01228">
    <property type="entry name" value="COF_1"/>
    <property type="match status" value="1"/>
</dbReference>